<sequence>FVSVAVHEMGHALGFTSAVGQNTTNNSTPSNTDMFRYKNGAWNITWGGYAYFSIDGGATEFLGNSGFSSGPDGFQTSHWREGGRIHDGVSCTILTEPQVGIMDPTGGLCQEGIVTAQDLAMFDALGWNLNVDVLDNLDYQMSTSQMMDRFRSAVPEPTTWAMLIAGFGMVGGAMRRRRTVISFA</sequence>
<proteinExistence type="predicted"/>
<accession>A0A2W5A700</accession>
<feature type="non-terminal residue" evidence="2">
    <location>
        <position position="1"/>
    </location>
</feature>
<dbReference type="InterPro" id="IPR013424">
    <property type="entry name" value="Ice-binding_C"/>
</dbReference>
<protein>
    <submittedName>
        <fullName evidence="2">PEP-CTERM sorting domain-containing protein</fullName>
    </submittedName>
</protein>
<feature type="domain" description="Ice-binding protein C-terminal" evidence="1">
    <location>
        <begin position="153"/>
        <end position="178"/>
    </location>
</feature>
<evidence type="ECO:0000313" key="2">
    <source>
        <dbReference type="EMBL" id="PZO88982.1"/>
    </source>
</evidence>
<dbReference type="Pfam" id="PF07589">
    <property type="entry name" value="PEP-CTERM"/>
    <property type="match status" value="1"/>
</dbReference>
<dbReference type="Proteomes" id="UP000249066">
    <property type="component" value="Unassembled WGS sequence"/>
</dbReference>
<dbReference type="AlphaFoldDB" id="A0A2W5A700"/>
<evidence type="ECO:0000259" key="1">
    <source>
        <dbReference type="Pfam" id="PF07589"/>
    </source>
</evidence>
<reference evidence="2 3" key="1">
    <citation type="submission" date="2017-08" db="EMBL/GenBank/DDBJ databases">
        <title>Infants hospitalized years apart are colonized by the same room-sourced microbial strains.</title>
        <authorList>
            <person name="Brooks B."/>
            <person name="Olm M.R."/>
            <person name="Firek B.A."/>
            <person name="Baker R."/>
            <person name="Thomas B.C."/>
            <person name="Morowitz M.J."/>
            <person name="Banfield J.F."/>
        </authorList>
    </citation>
    <scope>NUCLEOTIDE SEQUENCE [LARGE SCALE GENOMIC DNA]</scope>
    <source>
        <strain evidence="2">S2_018_000_R2_101</strain>
    </source>
</reference>
<organism evidence="2 3">
    <name type="scientific">Sphingomonas sanxanigenens</name>
    <dbReference type="NCBI Taxonomy" id="397260"/>
    <lineage>
        <taxon>Bacteria</taxon>
        <taxon>Pseudomonadati</taxon>
        <taxon>Pseudomonadota</taxon>
        <taxon>Alphaproteobacteria</taxon>
        <taxon>Sphingomonadales</taxon>
        <taxon>Sphingomonadaceae</taxon>
        <taxon>Sphingomonas</taxon>
    </lineage>
</organism>
<name>A0A2W5A700_9SPHN</name>
<dbReference type="EMBL" id="QFNN01000076">
    <property type="protein sequence ID" value="PZO88982.1"/>
    <property type="molecule type" value="Genomic_DNA"/>
</dbReference>
<dbReference type="SUPFAM" id="SSF55486">
    <property type="entry name" value="Metalloproteases ('zincins'), catalytic domain"/>
    <property type="match status" value="1"/>
</dbReference>
<dbReference type="NCBIfam" id="NF038122">
    <property type="entry name" value="metallo_LGF"/>
    <property type="match status" value="1"/>
</dbReference>
<gene>
    <name evidence="2" type="ORF">DI623_11655</name>
</gene>
<dbReference type="NCBIfam" id="TIGR02595">
    <property type="entry name" value="PEP_CTERM"/>
    <property type="match status" value="1"/>
</dbReference>
<comment type="caution">
    <text evidence="2">The sequence shown here is derived from an EMBL/GenBank/DDBJ whole genome shotgun (WGS) entry which is preliminary data.</text>
</comment>
<evidence type="ECO:0000313" key="3">
    <source>
        <dbReference type="Proteomes" id="UP000249066"/>
    </source>
</evidence>
<dbReference type="NCBIfam" id="NF035944">
    <property type="entry name" value="PEPxxWA-CTERM"/>
    <property type="match status" value="1"/>
</dbReference>